<dbReference type="Proteomes" id="UP000050454">
    <property type="component" value="Unassembled WGS sequence"/>
</dbReference>
<dbReference type="GO" id="GO:0090071">
    <property type="term" value="P:negative regulation of ribosome biogenesis"/>
    <property type="evidence" value="ECO:0007669"/>
    <property type="project" value="UniProtKB-UniRule"/>
</dbReference>
<dbReference type="RefSeq" id="WP_055148999.1">
    <property type="nucleotide sequence ID" value="NZ_JXSZ01000010.1"/>
</dbReference>
<comment type="subcellular location">
    <subcellularLocation>
        <location evidence="2">Cytoplasm</location>
    </subcellularLocation>
</comment>
<dbReference type="STRING" id="1605367.AFM12_13200"/>
<sequence length="132" mass="15266">MKKEKQLSSSELSLNVLEGMIEKKAGNIIVMDLRKVHNAIADYFVICSGNSDTQIDAIAKSVEETVYKKTNQDPWNREGRQNREWILLDYVDVVVHVFQKEKRSFYDIESLWGDADFTYFGEDMKPSKTPVL</sequence>
<dbReference type="GO" id="GO:0017148">
    <property type="term" value="P:negative regulation of translation"/>
    <property type="evidence" value="ECO:0007669"/>
    <property type="project" value="UniProtKB-UniRule"/>
</dbReference>
<dbReference type="PATRIC" id="fig|1605367.3.peg.33"/>
<keyword evidence="2" id="KW-0678">Repressor</keyword>
<comment type="subunit">
    <text evidence="2">Interacts with ribosomal protein uL14 (rplN).</text>
</comment>
<reference evidence="3 4" key="1">
    <citation type="submission" date="2015-07" db="EMBL/GenBank/DDBJ databases">
        <title>The draft genome sequence of Leadbetterella sp. JN14-9.</title>
        <authorList>
            <person name="Liu Y."/>
            <person name="Du J."/>
            <person name="Shao Z."/>
        </authorList>
    </citation>
    <scope>NUCLEOTIDE SEQUENCE [LARGE SCALE GENOMIC DNA]</scope>
    <source>
        <strain evidence="3 4">JN14-9</strain>
    </source>
</reference>
<dbReference type="GO" id="GO:0043023">
    <property type="term" value="F:ribosomal large subunit binding"/>
    <property type="evidence" value="ECO:0007669"/>
    <property type="project" value="TreeGrafter"/>
</dbReference>
<evidence type="ECO:0000313" key="4">
    <source>
        <dbReference type="Proteomes" id="UP000050454"/>
    </source>
</evidence>
<dbReference type="HAMAP" id="MF_01477">
    <property type="entry name" value="Iojap_RsfS"/>
    <property type="match status" value="1"/>
</dbReference>
<dbReference type="SUPFAM" id="SSF81301">
    <property type="entry name" value="Nucleotidyltransferase"/>
    <property type="match status" value="1"/>
</dbReference>
<dbReference type="InterPro" id="IPR004394">
    <property type="entry name" value="Iojap/RsfS/C7orf30"/>
</dbReference>
<dbReference type="Pfam" id="PF02410">
    <property type="entry name" value="RsfS"/>
    <property type="match status" value="1"/>
</dbReference>
<evidence type="ECO:0000313" key="3">
    <source>
        <dbReference type="EMBL" id="KPM47463.1"/>
    </source>
</evidence>
<dbReference type="PANTHER" id="PTHR21043:SF0">
    <property type="entry name" value="MITOCHONDRIAL ASSEMBLY OF RIBOSOMAL LARGE SUBUNIT PROTEIN 1"/>
    <property type="match status" value="1"/>
</dbReference>
<dbReference type="GO" id="GO:0005737">
    <property type="term" value="C:cytoplasm"/>
    <property type="evidence" value="ECO:0007669"/>
    <property type="project" value="UniProtKB-SubCell"/>
</dbReference>
<dbReference type="PANTHER" id="PTHR21043">
    <property type="entry name" value="IOJAP SUPERFAMILY ORTHOLOG"/>
    <property type="match status" value="1"/>
</dbReference>
<dbReference type="NCBIfam" id="TIGR00090">
    <property type="entry name" value="rsfS_iojap_ybeB"/>
    <property type="match status" value="1"/>
</dbReference>
<keyword evidence="2" id="KW-0963">Cytoplasm</keyword>
<evidence type="ECO:0000256" key="2">
    <source>
        <dbReference type="HAMAP-Rule" id="MF_01477"/>
    </source>
</evidence>
<dbReference type="Gene3D" id="3.30.460.10">
    <property type="entry name" value="Beta Polymerase, domain 2"/>
    <property type="match status" value="1"/>
</dbReference>
<keyword evidence="4" id="KW-1185">Reference proteome</keyword>
<organism evidence="3 4">
    <name type="scientific">Jiulongibacter sediminis</name>
    <dbReference type="NCBI Taxonomy" id="1605367"/>
    <lineage>
        <taxon>Bacteria</taxon>
        <taxon>Pseudomonadati</taxon>
        <taxon>Bacteroidota</taxon>
        <taxon>Cytophagia</taxon>
        <taxon>Cytophagales</taxon>
        <taxon>Leadbetterellaceae</taxon>
        <taxon>Jiulongibacter</taxon>
    </lineage>
</organism>
<gene>
    <name evidence="2" type="primary">rsfS</name>
    <name evidence="3" type="ORF">AFM12_13200</name>
</gene>
<comment type="caution">
    <text evidence="3">The sequence shown here is derived from an EMBL/GenBank/DDBJ whole genome shotgun (WGS) entry which is preliminary data.</text>
</comment>
<proteinExistence type="inferred from homology"/>
<comment type="function">
    <text evidence="2">Functions as a ribosomal silencing factor. Interacts with ribosomal protein uL14 (rplN), blocking formation of intersubunit bridge B8. Prevents association of the 30S and 50S ribosomal subunits and the formation of functional ribosomes, thus repressing translation.</text>
</comment>
<dbReference type="InterPro" id="IPR043519">
    <property type="entry name" value="NT_sf"/>
</dbReference>
<keyword evidence="2" id="KW-0810">Translation regulation</keyword>
<protein>
    <recommendedName>
        <fullName evidence="2">Ribosomal silencing factor RsfS</fullName>
    </recommendedName>
</protein>
<accession>A0A0P7C0E6</accession>
<dbReference type="EMBL" id="LGTQ01000010">
    <property type="protein sequence ID" value="KPM47463.1"/>
    <property type="molecule type" value="Genomic_DNA"/>
</dbReference>
<dbReference type="GO" id="GO:0042256">
    <property type="term" value="P:cytosolic ribosome assembly"/>
    <property type="evidence" value="ECO:0007669"/>
    <property type="project" value="UniProtKB-UniRule"/>
</dbReference>
<dbReference type="AlphaFoldDB" id="A0A0P7C0E6"/>
<dbReference type="OrthoDB" id="9793681at2"/>
<evidence type="ECO:0000256" key="1">
    <source>
        <dbReference type="ARBA" id="ARBA00010574"/>
    </source>
</evidence>
<comment type="similarity">
    <text evidence="1 2">Belongs to the Iojap/RsfS family.</text>
</comment>
<name>A0A0P7C0E6_9BACT</name>